<dbReference type="Pfam" id="PF00392">
    <property type="entry name" value="GntR"/>
    <property type="match status" value="1"/>
</dbReference>
<name>A0A6P1TSC1_9FIRM</name>
<dbReference type="PANTHER" id="PTHR46577:SF1">
    <property type="entry name" value="HTH-TYPE TRANSCRIPTIONAL REGULATORY PROTEIN GABR"/>
    <property type="match status" value="1"/>
</dbReference>
<dbReference type="Pfam" id="PF00155">
    <property type="entry name" value="Aminotran_1_2"/>
    <property type="match status" value="1"/>
</dbReference>
<proteinExistence type="inferred from homology"/>
<dbReference type="InterPro" id="IPR036390">
    <property type="entry name" value="WH_DNA-bd_sf"/>
</dbReference>
<dbReference type="GO" id="GO:0003700">
    <property type="term" value="F:DNA-binding transcription factor activity"/>
    <property type="evidence" value="ECO:0007669"/>
    <property type="project" value="InterPro"/>
</dbReference>
<dbReference type="InterPro" id="IPR000524">
    <property type="entry name" value="Tscrpt_reg_HTH_GntR"/>
</dbReference>
<dbReference type="InterPro" id="IPR015424">
    <property type="entry name" value="PyrdxlP-dep_Trfase"/>
</dbReference>
<dbReference type="KEGG" id="anr:Ana3638_23485"/>
<evidence type="ECO:0000256" key="4">
    <source>
        <dbReference type="ARBA" id="ARBA00023125"/>
    </source>
</evidence>
<keyword evidence="5" id="KW-0804">Transcription</keyword>
<accession>A0A6P1TSC1</accession>
<dbReference type="CDD" id="cd07377">
    <property type="entry name" value="WHTH_GntR"/>
    <property type="match status" value="1"/>
</dbReference>
<dbReference type="AlphaFoldDB" id="A0A6P1TSC1"/>
<organism evidence="7 8">
    <name type="scientific">Anaerocolumna sedimenticola</name>
    <dbReference type="NCBI Taxonomy" id="2696063"/>
    <lineage>
        <taxon>Bacteria</taxon>
        <taxon>Bacillati</taxon>
        <taxon>Bacillota</taxon>
        <taxon>Clostridia</taxon>
        <taxon>Lachnospirales</taxon>
        <taxon>Lachnospiraceae</taxon>
        <taxon>Anaerocolumna</taxon>
    </lineage>
</organism>
<evidence type="ECO:0000256" key="3">
    <source>
        <dbReference type="ARBA" id="ARBA00023015"/>
    </source>
</evidence>
<evidence type="ECO:0000256" key="5">
    <source>
        <dbReference type="ARBA" id="ARBA00023163"/>
    </source>
</evidence>
<dbReference type="EMBL" id="CP048000">
    <property type="protein sequence ID" value="QHQ63373.1"/>
    <property type="molecule type" value="Genomic_DNA"/>
</dbReference>
<keyword evidence="3" id="KW-0805">Transcription regulation</keyword>
<dbReference type="CDD" id="cd00609">
    <property type="entry name" value="AAT_like"/>
    <property type="match status" value="1"/>
</dbReference>
<feature type="domain" description="HTH gntR-type" evidence="6">
    <location>
        <begin position="13"/>
        <end position="81"/>
    </location>
</feature>
<keyword evidence="7" id="KW-0032">Aminotransferase</keyword>
<evidence type="ECO:0000313" key="8">
    <source>
        <dbReference type="Proteomes" id="UP000464314"/>
    </source>
</evidence>
<comment type="similarity">
    <text evidence="1">In the C-terminal section; belongs to the class-I pyridoxal-phosphate-dependent aminotransferase family.</text>
</comment>
<dbReference type="PRINTS" id="PR00035">
    <property type="entry name" value="HTHGNTR"/>
</dbReference>
<dbReference type="PROSITE" id="PS50949">
    <property type="entry name" value="HTH_GNTR"/>
    <property type="match status" value="1"/>
</dbReference>
<dbReference type="Proteomes" id="UP000464314">
    <property type="component" value="Chromosome"/>
</dbReference>
<keyword evidence="7" id="KW-0808">Transferase</keyword>
<dbReference type="Gene3D" id="3.40.640.10">
    <property type="entry name" value="Type I PLP-dependent aspartate aminotransferase-like (Major domain)"/>
    <property type="match status" value="1"/>
</dbReference>
<dbReference type="InterPro" id="IPR036388">
    <property type="entry name" value="WH-like_DNA-bd_sf"/>
</dbReference>
<evidence type="ECO:0000259" key="6">
    <source>
        <dbReference type="PROSITE" id="PS50949"/>
    </source>
</evidence>
<dbReference type="GO" id="GO:0008483">
    <property type="term" value="F:transaminase activity"/>
    <property type="evidence" value="ECO:0007669"/>
    <property type="project" value="UniProtKB-KW"/>
</dbReference>
<evidence type="ECO:0000256" key="1">
    <source>
        <dbReference type="ARBA" id="ARBA00005384"/>
    </source>
</evidence>
<evidence type="ECO:0000256" key="2">
    <source>
        <dbReference type="ARBA" id="ARBA00022898"/>
    </source>
</evidence>
<dbReference type="RefSeq" id="WP_161840195.1">
    <property type="nucleotide sequence ID" value="NZ_CP048000.1"/>
</dbReference>
<dbReference type="InterPro" id="IPR015421">
    <property type="entry name" value="PyrdxlP-dep_Trfase_major"/>
</dbReference>
<dbReference type="PANTHER" id="PTHR46577">
    <property type="entry name" value="HTH-TYPE TRANSCRIPTIONAL REGULATORY PROTEIN GABR"/>
    <property type="match status" value="1"/>
</dbReference>
<dbReference type="InterPro" id="IPR051446">
    <property type="entry name" value="HTH_trans_reg/aminotransferase"/>
</dbReference>
<gene>
    <name evidence="7" type="ORF">Ana3638_23485</name>
</gene>
<reference evidence="7 8" key="1">
    <citation type="submission" date="2020-01" db="EMBL/GenBank/DDBJ databases">
        <title>Genome analysis of Anaerocolumna sp. CBA3638.</title>
        <authorList>
            <person name="Kim J."/>
            <person name="Roh S.W."/>
        </authorList>
    </citation>
    <scope>NUCLEOTIDE SEQUENCE [LARGE SCALE GENOMIC DNA]</scope>
    <source>
        <strain evidence="7 8">CBA3638</strain>
    </source>
</reference>
<dbReference type="GO" id="GO:0003677">
    <property type="term" value="F:DNA binding"/>
    <property type="evidence" value="ECO:0007669"/>
    <property type="project" value="UniProtKB-KW"/>
</dbReference>
<dbReference type="SUPFAM" id="SSF53383">
    <property type="entry name" value="PLP-dependent transferases"/>
    <property type="match status" value="1"/>
</dbReference>
<sequence length="463" mass="52491">MTYGFEIDRTLPLSIARQLENQIRDAILCKKLPSGTKMPPTRRLAEELGVARNTIIQVYEQLVAEGYLNSTLGSGTYVSVIGILPDSSRKNKDRQIKNHNLQKGIISFNAGNPDSNAFPKSQWAKILKNNCLDADQYTLGYGSYAGNIKLQKAICSYVYRVKGIQCDFDQIIIVPGASGGMEVLAPVLLSRDNRIIMEDPCINFVRNTFEKFGYVICPVDVDQQGMEVNQLKSIPEAGLIYVVPSHQFPLGGVLPAARRVELIHYAREHNAYIIEDDYDSEFRYQGEVIQPLRNLQPDRVIYLGSFSKIFTPSLRMGYLIVPDEIRDQVVKQMETANIWVNSLEQMAMAEFIDSMSLDRHIYKMKKLYEGKRKHMIVCLMKAFGDHIKISGENAGLHLLISFDRNLSEMDFERLSQAKVDVDFVEDYSYRKGKHKHQLVLGYGELSISQIEEGITRLADAILC</sequence>
<keyword evidence="4" id="KW-0238">DNA-binding</keyword>
<keyword evidence="8" id="KW-1185">Reference proteome</keyword>
<dbReference type="InterPro" id="IPR004839">
    <property type="entry name" value="Aminotransferase_I/II_large"/>
</dbReference>
<dbReference type="SUPFAM" id="SSF46785">
    <property type="entry name" value="Winged helix' DNA-binding domain"/>
    <property type="match status" value="1"/>
</dbReference>
<dbReference type="SMART" id="SM00345">
    <property type="entry name" value="HTH_GNTR"/>
    <property type="match status" value="1"/>
</dbReference>
<dbReference type="GO" id="GO:0030170">
    <property type="term" value="F:pyridoxal phosphate binding"/>
    <property type="evidence" value="ECO:0007669"/>
    <property type="project" value="InterPro"/>
</dbReference>
<keyword evidence="2" id="KW-0663">Pyridoxal phosphate</keyword>
<evidence type="ECO:0000313" key="7">
    <source>
        <dbReference type="EMBL" id="QHQ63373.1"/>
    </source>
</evidence>
<protein>
    <submittedName>
        <fullName evidence="7">Aminotransferase class I/II-fold pyridoxal phosphate-dependent enzyme</fullName>
    </submittedName>
</protein>
<dbReference type="Gene3D" id="1.10.10.10">
    <property type="entry name" value="Winged helix-like DNA-binding domain superfamily/Winged helix DNA-binding domain"/>
    <property type="match status" value="1"/>
</dbReference>